<protein>
    <submittedName>
        <fullName evidence="1">2927_t:CDS:1</fullName>
    </submittedName>
</protein>
<keyword evidence="2" id="KW-1185">Reference proteome</keyword>
<gene>
    <name evidence="1" type="ORF">GMARGA_LOCUS19453</name>
</gene>
<reference evidence="1 2" key="1">
    <citation type="submission" date="2021-06" db="EMBL/GenBank/DDBJ databases">
        <authorList>
            <person name="Kallberg Y."/>
            <person name="Tangrot J."/>
            <person name="Rosling A."/>
        </authorList>
    </citation>
    <scope>NUCLEOTIDE SEQUENCE [LARGE SCALE GENOMIC DNA]</scope>
    <source>
        <strain evidence="1 2">120-4 pot B 10/14</strain>
    </source>
</reference>
<evidence type="ECO:0000313" key="2">
    <source>
        <dbReference type="Proteomes" id="UP000789901"/>
    </source>
</evidence>
<name>A0ABN7VJW5_GIGMA</name>
<feature type="non-terminal residue" evidence="1">
    <location>
        <position position="1"/>
    </location>
</feature>
<sequence>QKNSYTVEKKCKAVELALCTSNSHAVQLYSLDLTIVGCWVKALFQVPSPSHSQKNTRSIGSGYCAFFPEEEAQLYE</sequence>
<organism evidence="1 2">
    <name type="scientific">Gigaspora margarita</name>
    <dbReference type="NCBI Taxonomy" id="4874"/>
    <lineage>
        <taxon>Eukaryota</taxon>
        <taxon>Fungi</taxon>
        <taxon>Fungi incertae sedis</taxon>
        <taxon>Mucoromycota</taxon>
        <taxon>Glomeromycotina</taxon>
        <taxon>Glomeromycetes</taxon>
        <taxon>Diversisporales</taxon>
        <taxon>Gigasporaceae</taxon>
        <taxon>Gigaspora</taxon>
    </lineage>
</organism>
<dbReference type="Proteomes" id="UP000789901">
    <property type="component" value="Unassembled WGS sequence"/>
</dbReference>
<dbReference type="EMBL" id="CAJVQB010016246">
    <property type="protein sequence ID" value="CAG8779005.1"/>
    <property type="molecule type" value="Genomic_DNA"/>
</dbReference>
<evidence type="ECO:0000313" key="1">
    <source>
        <dbReference type="EMBL" id="CAG8779005.1"/>
    </source>
</evidence>
<comment type="caution">
    <text evidence="1">The sequence shown here is derived from an EMBL/GenBank/DDBJ whole genome shotgun (WGS) entry which is preliminary data.</text>
</comment>
<accession>A0ABN7VJW5</accession>
<proteinExistence type="predicted"/>